<evidence type="ECO:0000313" key="4">
    <source>
        <dbReference type="Proteomes" id="UP000279994"/>
    </source>
</evidence>
<feature type="transmembrane region" description="Helical" evidence="2">
    <location>
        <begin position="160"/>
        <end position="177"/>
    </location>
</feature>
<sequence length="655" mass="70224">MTQPDLADQADQAAVAEGEPSGEVPRRAWRSLWIAGGVAVWIGLYLAQVLGSQFFADDFLYLQLARQGHIDLGWFAVNNYGHFAPVTRLAYLLLERYGDLDYRLAAVVPATLGTLVFLALAWTGQSLLGRSRTVLVLAVVGATSVPLLRVVLWWGASVHVLGAAACMTICIAGFVAHCRSGGRLALLVSLAGLTTGLLVQERPLITVGYLVLIRYLFGVGDLPEERWSRAWFRREAVLWAPFALVTLAYLVYRLFVFDSAPQPGSLHQAVLFMASGTLRSYLPSLVGVRSAPDAGWVEVPTVLGALLLLAVGAFIAARRHGVWKCAFFLAATYVVNLGLLAAGRLGVADAIWQSRDLQYFVDVHLATVLAILLGLGALPPRETPAGDRRRLMDQVLGVAVVAVLLTTAVQWHSVITNNQETPAHGYIGRARSELAQRTDDYDLLRFMVPRDVAPDFLDPYTDQPGIFSLVPSVRQHLSPTSPTKIVVLDSGHVRTAHPVGLAQVAGGSKAIALGAGSRATLRSVGGASCVNGRRASIVTAKLPRTLTSDALFLLVRYSTSTPVRMRASAVSAAGTSFNNALTTLPAGTHVAVVDRLDGHEVSTVALTLSSRARDLCIDTVWVGNVAADDGHGCRVLDRTAKETGVPADCSTPWLR</sequence>
<dbReference type="AlphaFoldDB" id="A0A3N0GNY3"/>
<keyword evidence="2" id="KW-1133">Transmembrane helix</keyword>
<feature type="transmembrane region" description="Helical" evidence="2">
    <location>
        <begin position="32"/>
        <end position="56"/>
    </location>
</feature>
<feature type="region of interest" description="Disordered" evidence="1">
    <location>
        <begin position="1"/>
        <end position="21"/>
    </location>
</feature>
<reference evidence="3 4" key="1">
    <citation type="submission" date="2018-11" db="EMBL/GenBank/DDBJ databases">
        <authorList>
            <person name="Li F."/>
        </authorList>
    </citation>
    <scope>NUCLEOTIDE SEQUENCE [LARGE SCALE GENOMIC DNA]</scope>
    <source>
        <strain evidence="3 4">Gsoil 818</strain>
    </source>
</reference>
<feature type="transmembrane region" description="Helical" evidence="2">
    <location>
        <begin position="294"/>
        <end position="315"/>
    </location>
</feature>
<keyword evidence="4" id="KW-1185">Reference proteome</keyword>
<dbReference type="RefSeq" id="WP_123223197.1">
    <property type="nucleotide sequence ID" value="NZ_RJSF01000040.1"/>
</dbReference>
<dbReference type="EMBL" id="RJSF01000040">
    <property type="protein sequence ID" value="RNM13790.1"/>
    <property type="molecule type" value="Genomic_DNA"/>
</dbReference>
<feature type="transmembrane region" description="Helical" evidence="2">
    <location>
        <begin position="134"/>
        <end position="154"/>
    </location>
</feature>
<dbReference type="OrthoDB" id="3778510at2"/>
<feature type="transmembrane region" description="Helical" evidence="2">
    <location>
        <begin position="327"/>
        <end position="347"/>
    </location>
</feature>
<feature type="transmembrane region" description="Helical" evidence="2">
    <location>
        <begin position="237"/>
        <end position="257"/>
    </location>
</feature>
<evidence type="ECO:0008006" key="5">
    <source>
        <dbReference type="Google" id="ProtNLM"/>
    </source>
</evidence>
<evidence type="ECO:0000256" key="2">
    <source>
        <dbReference type="SAM" id="Phobius"/>
    </source>
</evidence>
<accession>A0A3N0GNY3</accession>
<evidence type="ECO:0000313" key="3">
    <source>
        <dbReference type="EMBL" id="RNM13790.1"/>
    </source>
</evidence>
<feature type="transmembrane region" description="Helical" evidence="2">
    <location>
        <begin position="102"/>
        <end position="122"/>
    </location>
</feature>
<dbReference type="Proteomes" id="UP000279994">
    <property type="component" value="Unassembled WGS sequence"/>
</dbReference>
<feature type="transmembrane region" description="Helical" evidence="2">
    <location>
        <begin position="359"/>
        <end position="379"/>
    </location>
</feature>
<keyword evidence="2" id="KW-0812">Transmembrane</keyword>
<feature type="transmembrane region" description="Helical" evidence="2">
    <location>
        <begin position="391"/>
        <end position="411"/>
    </location>
</feature>
<organism evidence="3 4">
    <name type="scientific">Nocardioides pocheonensis</name>
    <dbReference type="NCBI Taxonomy" id="661485"/>
    <lineage>
        <taxon>Bacteria</taxon>
        <taxon>Bacillati</taxon>
        <taxon>Actinomycetota</taxon>
        <taxon>Actinomycetes</taxon>
        <taxon>Propionibacteriales</taxon>
        <taxon>Nocardioidaceae</taxon>
        <taxon>Nocardioides</taxon>
    </lineage>
</organism>
<comment type="caution">
    <text evidence="3">The sequence shown here is derived from an EMBL/GenBank/DDBJ whole genome shotgun (WGS) entry which is preliminary data.</text>
</comment>
<keyword evidence="2" id="KW-0472">Membrane</keyword>
<proteinExistence type="predicted"/>
<evidence type="ECO:0000256" key="1">
    <source>
        <dbReference type="SAM" id="MobiDB-lite"/>
    </source>
</evidence>
<name>A0A3N0GNY3_9ACTN</name>
<protein>
    <recommendedName>
        <fullName evidence="5">Glycosyltransferase RgtA/B/C/D-like domain-containing protein</fullName>
    </recommendedName>
</protein>
<gene>
    <name evidence="3" type="ORF">EFL26_12520</name>
</gene>
<feature type="compositionally biased region" description="Low complexity" evidence="1">
    <location>
        <begin position="1"/>
        <end position="16"/>
    </location>
</feature>